<evidence type="ECO:0000313" key="3">
    <source>
        <dbReference type="Proteomes" id="UP000245698"/>
    </source>
</evidence>
<evidence type="ECO:0000256" key="1">
    <source>
        <dbReference type="SAM" id="MobiDB-lite"/>
    </source>
</evidence>
<protein>
    <submittedName>
        <fullName evidence="2">Uncharacterized protein</fullName>
    </submittedName>
</protein>
<proteinExistence type="predicted"/>
<gene>
    <name evidence="2" type="ORF">BQ8482_20312</name>
</gene>
<evidence type="ECO:0000313" key="2">
    <source>
        <dbReference type="EMBL" id="SJM31697.1"/>
    </source>
</evidence>
<accession>A0A2P9AKL9</accession>
<feature type="region of interest" description="Disordered" evidence="1">
    <location>
        <begin position="1"/>
        <end position="38"/>
    </location>
</feature>
<dbReference type="AlphaFoldDB" id="A0A2P9AKL9"/>
<name>A0A2P9AKL9_9HYPH</name>
<keyword evidence="3" id="KW-1185">Reference proteome</keyword>
<sequence>MPARRGWKANSNAGRAGLGDGTGRPGRRGGGAGELGCVRRRPSAQRECHASRRCMAKRQVQRRVFFCADRASLARHSSSARSSSYDDDWRDADPPIVSCSTLQHSLLPTALYIFSKLPAGWSANEEISPDQLTKDKKYGRTVAQIAAETMLPPPITPFGSFC</sequence>
<reference evidence="3" key="1">
    <citation type="submission" date="2016-12" db="EMBL/GenBank/DDBJ databases">
        <authorList>
            <person name="Brunel B."/>
        </authorList>
    </citation>
    <scope>NUCLEOTIDE SEQUENCE [LARGE SCALE GENOMIC DNA]</scope>
</reference>
<feature type="compositionally biased region" description="Gly residues" evidence="1">
    <location>
        <begin position="16"/>
        <end position="34"/>
    </location>
</feature>
<dbReference type="EMBL" id="FUIG01000026">
    <property type="protein sequence ID" value="SJM31697.1"/>
    <property type="molecule type" value="Genomic_DNA"/>
</dbReference>
<dbReference type="Proteomes" id="UP000245698">
    <property type="component" value="Unassembled WGS sequence"/>
</dbReference>
<organism evidence="2 3">
    <name type="scientific">Mesorhizobium delmotii</name>
    <dbReference type="NCBI Taxonomy" id="1631247"/>
    <lineage>
        <taxon>Bacteria</taxon>
        <taxon>Pseudomonadati</taxon>
        <taxon>Pseudomonadota</taxon>
        <taxon>Alphaproteobacteria</taxon>
        <taxon>Hyphomicrobiales</taxon>
        <taxon>Phyllobacteriaceae</taxon>
        <taxon>Mesorhizobium</taxon>
    </lineage>
</organism>